<accession>A0A135V2N3</accession>
<organism evidence="2 3">
    <name type="scientific">Colletotrichum salicis</name>
    <dbReference type="NCBI Taxonomy" id="1209931"/>
    <lineage>
        <taxon>Eukaryota</taxon>
        <taxon>Fungi</taxon>
        <taxon>Dikarya</taxon>
        <taxon>Ascomycota</taxon>
        <taxon>Pezizomycotina</taxon>
        <taxon>Sordariomycetes</taxon>
        <taxon>Hypocreomycetidae</taxon>
        <taxon>Glomerellales</taxon>
        <taxon>Glomerellaceae</taxon>
        <taxon>Colletotrichum</taxon>
        <taxon>Colletotrichum acutatum species complex</taxon>
    </lineage>
</organism>
<evidence type="ECO:0000256" key="1">
    <source>
        <dbReference type="SAM" id="MobiDB-lite"/>
    </source>
</evidence>
<proteinExistence type="predicted"/>
<protein>
    <submittedName>
        <fullName evidence="2">Uncharacterized protein</fullName>
    </submittedName>
</protein>
<dbReference type="AlphaFoldDB" id="A0A135V2N3"/>
<dbReference type="Proteomes" id="UP000070121">
    <property type="component" value="Unassembled WGS sequence"/>
</dbReference>
<feature type="region of interest" description="Disordered" evidence="1">
    <location>
        <begin position="1"/>
        <end position="38"/>
    </location>
</feature>
<name>A0A135V2N3_9PEZI</name>
<comment type="caution">
    <text evidence="2">The sequence shown here is derived from an EMBL/GenBank/DDBJ whole genome shotgun (WGS) entry which is preliminary data.</text>
</comment>
<evidence type="ECO:0000313" key="3">
    <source>
        <dbReference type="Proteomes" id="UP000070121"/>
    </source>
</evidence>
<sequence>MAPTNAPLGIKGYSFQNPAQAPSSSSSSSINPPTSATRGLPWVVRYLGACQYIYLTGYGSTLAFRTIQGPREHGWTFLTFRVRPCPPASTAPGYLKHPNANRSGAIHLSGTVTTPSNSNHC</sequence>
<reference evidence="2 3" key="1">
    <citation type="submission" date="2014-02" db="EMBL/GenBank/DDBJ databases">
        <title>The genome sequence of Colletotrichum salicis CBS 607.94.</title>
        <authorList>
            <person name="Baroncelli R."/>
            <person name="Thon M.R."/>
        </authorList>
    </citation>
    <scope>NUCLEOTIDE SEQUENCE [LARGE SCALE GENOMIC DNA]</scope>
    <source>
        <strain evidence="2 3">CBS 607.94</strain>
    </source>
</reference>
<gene>
    <name evidence="2" type="ORF">CSAL01_02295</name>
</gene>
<keyword evidence="3" id="KW-1185">Reference proteome</keyword>
<dbReference type="EMBL" id="JFFI01000572">
    <property type="protein sequence ID" value="KXH66924.1"/>
    <property type="molecule type" value="Genomic_DNA"/>
</dbReference>
<evidence type="ECO:0000313" key="2">
    <source>
        <dbReference type="EMBL" id="KXH66924.1"/>
    </source>
</evidence>